<dbReference type="STRING" id="908809.ABG79_02243"/>
<keyword evidence="8 12" id="KW-0067">ATP-binding</keyword>
<feature type="domain" description="RecF/RecN/SMC N-terminal" evidence="14">
    <location>
        <begin position="2"/>
        <end position="337"/>
    </location>
</feature>
<evidence type="ECO:0000256" key="4">
    <source>
        <dbReference type="ARBA" id="ARBA00022490"/>
    </source>
</evidence>
<keyword evidence="4 12" id="KW-0963">Cytoplasm</keyword>
<dbReference type="PANTHER" id="PTHR32182:SF0">
    <property type="entry name" value="DNA REPLICATION AND REPAIR PROTEIN RECF"/>
    <property type="match status" value="1"/>
</dbReference>
<dbReference type="EMBL" id="LKHP01000019">
    <property type="protein sequence ID" value="KRQ85939.1"/>
    <property type="molecule type" value="Genomic_DNA"/>
</dbReference>
<comment type="similarity">
    <text evidence="2 12 13">Belongs to the RecF family.</text>
</comment>
<dbReference type="PATRIC" id="fig|908809.3.peg.2229"/>
<evidence type="ECO:0000256" key="8">
    <source>
        <dbReference type="ARBA" id="ARBA00022840"/>
    </source>
</evidence>
<dbReference type="Pfam" id="PF02463">
    <property type="entry name" value="SMC_N"/>
    <property type="match status" value="1"/>
</dbReference>
<dbReference type="PANTHER" id="PTHR32182">
    <property type="entry name" value="DNA REPLICATION AND REPAIR PROTEIN RECF"/>
    <property type="match status" value="1"/>
</dbReference>
<gene>
    <name evidence="12 15" type="primary">recF</name>
    <name evidence="15" type="ORF">ABG79_02243</name>
</gene>
<dbReference type="InterPro" id="IPR018078">
    <property type="entry name" value="DNA-binding_RecF_CS"/>
</dbReference>
<dbReference type="PROSITE" id="PS00617">
    <property type="entry name" value="RECF_1"/>
    <property type="match status" value="1"/>
</dbReference>
<proteinExistence type="inferred from homology"/>
<keyword evidence="10 12" id="KW-0234">DNA repair</keyword>
<evidence type="ECO:0000256" key="13">
    <source>
        <dbReference type="RuleBase" id="RU000578"/>
    </source>
</evidence>
<feature type="binding site" evidence="12">
    <location>
        <begin position="30"/>
        <end position="37"/>
    </location>
    <ligand>
        <name>ATP</name>
        <dbReference type="ChEBI" id="CHEBI:30616"/>
    </ligand>
</feature>
<dbReference type="HAMAP" id="MF_00365">
    <property type="entry name" value="RecF"/>
    <property type="match status" value="1"/>
</dbReference>
<evidence type="ECO:0000256" key="10">
    <source>
        <dbReference type="ARBA" id="ARBA00023204"/>
    </source>
</evidence>
<evidence type="ECO:0000256" key="2">
    <source>
        <dbReference type="ARBA" id="ARBA00008016"/>
    </source>
</evidence>
<dbReference type="AlphaFoldDB" id="A0A0R3JR51"/>
<evidence type="ECO:0000256" key="12">
    <source>
        <dbReference type="HAMAP-Rule" id="MF_00365"/>
    </source>
</evidence>
<dbReference type="SUPFAM" id="SSF52540">
    <property type="entry name" value="P-loop containing nucleoside triphosphate hydrolases"/>
    <property type="match status" value="1"/>
</dbReference>
<keyword evidence="7 12" id="KW-0227">DNA damage</keyword>
<keyword evidence="9 12" id="KW-0238">DNA-binding</keyword>
<accession>A0A0R3JR51</accession>
<comment type="function">
    <text evidence="12 13">The RecF protein is involved in DNA metabolism; it is required for DNA replication and normal SOS inducibility. RecF binds preferentially to single-stranded, linear DNA. It also seems to bind ATP.</text>
</comment>
<dbReference type="GO" id="GO:0006302">
    <property type="term" value="P:double-strand break repair"/>
    <property type="evidence" value="ECO:0007669"/>
    <property type="project" value="TreeGrafter"/>
</dbReference>
<evidence type="ECO:0000256" key="11">
    <source>
        <dbReference type="ARBA" id="ARBA00023236"/>
    </source>
</evidence>
<keyword evidence="6 12" id="KW-0547">Nucleotide-binding</keyword>
<reference evidence="15 16" key="1">
    <citation type="submission" date="2015-09" db="EMBL/GenBank/DDBJ databases">
        <title>Draft genome sequence of a Caloramator mitchellensis, a moderate thermophile from the Great Artesian Basin of Australia.</title>
        <authorList>
            <person name="Patel B.K."/>
        </authorList>
    </citation>
    <scope>NUCLEOTIDE SEQUENCE [LARGE SCALE GENOMIC DNA]</scope>
    <source>
        <strain evidence="15 16">VF08</strain>
    </source>
</reference>
<dbReference type="InterPro" id="IPR001238">
    <property type="entry name" value="DNA-binding_RecF"/>
</dbReference>
<evidence type="ECO:0000313" key="15">
    <source>
        <dbReference type="EMBL" id="KRQ85939.1"/>
    </source>
</evidence>
<dbReference type="CDD" id="cd03242">
    <property type="entry name" value="ABC_RecF"/>
    <property type="match status" value="1"/>
</dbReference>
<dbReference type="PROSITE" id="PS00618">
    <property type="entry name" value="RECF_2"/>
    <property type="match status" value="1"/>
</dbReference>
<dbReference type="InterPro" id="IPR027417">
    <property type="entry name" value="P-loop_NTPase"/>
</dbReference>
<keyword evidence="5 12" id="KW-0235">DNA replication</keyword>
<evidence type="ECO:0000259" key="14">
    <source>
        <dbReference type="Pfam" id="PF02463"/>
    </source>
</evidence>
<keyword evidence="16" id="KW-1185">Reference proteome</keyword>
<dbReference type="Gene3D" id="3.40.50.300">
    <property type="entry name" value="P-loop containing nucleotide triphosphate hydrolases"/>
    <property type="match status" value="1"/>
</dbReference>
<evidence type="ECO:0000256" key="1">
    <source>
        <dbReference type="ARBA" id="ARBA00004496"/>
    </source>
</evidence>
<dbReference type="OrthoDB" id="9803889at2"/>
<protein>
    <recommendedName>
        <fullName evidence="3 12">DNA replication and repair protein RecF</fullName>
    </recommendedName>
</protein>
<sequence>MYVKELEVINFRNYSNLKIEFAKGLNILVGENAQGKTNVLEALNYLGALKSHRGNKDKEIIKWGKNKAYIRANGSRNIGDFTLEFLLSLESKKEIKLNGIKINKTSEVFGTVNSVIFSPEDLRLLKDGPDVRRRFIDNELNQLKPKYHHYLNQYNKVIQERNNLLKQRVNNTLIDIYDEQLSEFGSFIILNRIEFIKKLSIISKLLHRKITNGKEEISIQYKTDVKDVSLKDIKEKLYRLYKENIAEDIKKGYTSKGPHRDDLIIFINGVDAKSYASQGQQRTAALSLKLSEIEIIKGETGEYPILLLDDVMSELDLIRQKYLLDSLKDIQTFLTITSLNDIEKFNFDKKRVFEVYNGTINVKEI</sequence>
<dbReference type="RefSeq" id="WP_057979525.1">
    <property type="nucleotide sequence ID" value="NZ_LKHP01000019.1"/>
</dbReference>
<dbReference type="GO" id="GO:0000731">
    <property type="term" value="P:DNA synthesis involved in DNA repair"/>
    <property type="evidence" value="ECO:0007669"/>
    <property type="project" value="TreeGrafter"/>
</dbReference>
<evidence type="ECO:0000256" key="6">
    <source>
        <dbReference type="ARBA" id="ARBA00022741"/>
    </source>
</evidence>
<evidence type="ECO:0000313" key="16">
    <source>
        <dbReference type="Proteomes" id="UP000052015"/>
    </source>
</evidence>
<comment type="caution">
    <text evidence="15">The sequence shown here is derived from an EMBL/GenBank/DDBJ whole genome shotgun (WGS) entry which is preliminary data.</text>
</comment>
<dbReference type="Proteomes" id="UP000052015">
    <property type="component" value="Unassembled WGS sequence"/>
</dbReference>
<comment type="subcellular location">
    <subcellularLocation>
        <location evidence="1 12 13">Cytoplasm</location>
    </subcellularLocation>
</comment>
<name>A0A0R3JR51_CALMK</name>
<dbReference type="NCBIfam" id="TIGR00611">
    <property type="entry name" value="recf"/>
    <property type="match status" value="1"/>
</dbReference>
<keyword evidence="11 12" id="KW-0742">SOS response</keyword>
<dbReference type="GO" id="GO:0009432">
    <property type="term" value="P:SOS response"/>
    <property type="evidence" value="ECO:0007669"/>
    <property type="project" value="UniProtKB-UniRule"/>
</dbReference>
<dbReference type="GO" id="GO:0005737">
    <property type="term" value="C:cytoplasm"/>
    <property type="evidence" value="ECO:0007669"/>
    <property type="project" value="UniProtKB-SubCell"/>
</dbReference>
<organism evidence="15 16">
    <name type="scientific">Caloramator mitchellensis</name>
    <dbReference type="NCBI Taxonomy" id="908809"/>
    <lineage>
        <taxon>Bacteria</taxon>
        <taxon>Bacillati</taxon>
        <taxon>Bacillota</taxon>
        <taxon>Clostridia</taxon>
        <taxon>Eubacteriales</taxon>
        <taxon>Clostridiaceae</taxon>
        <taxon>Caloramator</taxon>
    </lineage>
</organism>
<evidence type="ECO:0000256" key="9">
    <source>
        <dbReference type="ARBA" id="ARBA00023125"/>
    </source>
</evidence>
<dbReference type="GO" id="GO:0003697">
    <property type="term" value="F:single-stranded DNA binding"/>
    <property type="evidence" value="ECO:0007669"/>
    <property type="project" value="UniProtKB-UniRule"/>
</dbReference>
<evidence type="ECO:0000256" key="3">
    <source>
        <dbReference type="ARBA" id="ARBA00020170"/>
    </source>
</evidence>
<dbReference type="GO" id="GO:0005524">
    <property type="term" value="F:ATP binding"/>
    <property type="evidence" value="ECO:0007669"/>
    <property type="project" value="UniProtKB-UniRule"/>
</dbReference>
<evidence type="ECO:0000256" key="5">
    <source>
        <dbReference type="ARBA" id="ARBA00022705"/>
    </source>
</evidence>
<dbReference type="GO" id="GO:0006260">
    <property type="term" value="P:DNA replication"/>
    <property type="evidence" value="ECO:0007669"/>
    <property type="project" value="UniProtKB-UniRule"/>
</dbReference>
<dbReference type="InterPro" id="IPR042174">
    <property type="entry name" value="RecF_2"/>
</dbReference>
<dbReference type="InterPro" id="IPR003395">
    <property type="entry name" value="RecF/RecN/SMC_N"/>
</dbReference>
<dbReference type="Gene3D" id="1.20.1050.90">
    <property type="entry name" value="RecF/RecN/SMC, N-terminal domain"/>
    <property type="match status" value="1"/>
</dbReference>
<evidence type="ECO:0000256" key="7">
    <source>
        <dbReference type="ARBA" id="ARBA00022763"/>
    </source>
</evidence>